<dbReference type="RefSeq" id="WP_280174051.1">
    <property type="nucleotide sequence ID" value="NZ_FRCZ01000003.1"/>
</dbReference>
<dbReference type="Proteomes" id="UP000184184">
    <property type="component" value="Unassembled WGS sequence"/>
</dbReference>
<dbReference type="EMBL" id="FRCZ01000003">
    <property type="protein sequence ID" value="SHN10730.1"/>
    <property type="molecule type" value="Genomic_DNA"/>
</dbReference>
<evidence type="ECO:0000313" key="2">
    <source>
        <dbReference type="Proteomes" id="UP000184184"/>
    </source>
</evidence>
<proteinExistence type="predicted"/>
<organism evidence="1 2">
    <name type="scientific">Gracilibacillus kekensis</name>
    <dbReference type="NCBI Taxonomy" id="1027249"/>
    <lineage>
        <taxon>Bacteria</taxon>
        <taxon>Bacillati</taxon>
        <taxon>Bacillota</taxon>
        <taxon>Bacilli</taxon>
        <taxon>Bacillales</taxon>
        <taxon>Bacillaceae</taxon>
        <taxon>Gracilibacillus</taxon>
    </lineage>
</organism>
<keyword evidence="2" id="KW-1185">Reference proteome</keyword>
<accession>A0A1M7P2G9</accession>
<evidence type="ECO:0000313" key="1">
    <source>
        <dbReference type="EMBL" id="SHN10730.1"/>
    </source>
</evidence>
<sequence>MDEKVGQCAECNQAVYCKAGFLDGVYQDGKLLCASCDDKKE</sequence>
<name>A0A1M7P2G9_9BACI</name>
<gene>
    <name evidence="1" type="ORF">SAMN05216179_1927</name>
</gene>
<reference evidence="1 2" key="1">
    <citation type="submission" date="2016-11" db="EMBL/GenBank/DDBJ databases">
        <authorList>
            <person name="Jaros S."/>
            <person name="Januszkiewicz K."/>
            <person name="Wedrychowicz H."/>
        </authorList>
    </citation>
    <scope>NUCLEOTIDE SEQUENCE [LARGE SCALE GENOMIC DNA]</scope>
    <source>
        <strain evidence="1 2">CGMCC 1.10681</strain>
    </source>
</reference>
<dbReference type="AlphaFoldDB" id="A0A1M7P2G9"/>
<dbReference type="STRING" id="1027249.SAMN05216179_1927"/>
<protein>
    <submittedName>
        <fullName evidence="1">Uncharacterized protein</fullName>
    </submittedName>
</protein>